<dbReference type="Proteomes" id="UP000008177">
    <property type="component" value="Unplaced contigs"/>
</dbReference>
<reference evidence="2" key="1">
    <citation type="journal article" date="2011" name="PLoS Genet.">
        <title>Genomic analysis of the necrotrophic fungal pathogens Sclerotinia sclerotiorum and Botrytis cinerea.</title>
        <authorList>
            <person name="Amselem J."/>
            <person name="Cuomo C.A."/>
            <person name="van Kan J.A."/>
            <person name="Viaud M."/>
            <person name="Benito E.P."/>
            <person name="Couloux A."/>
            <person name="Coutinho P.M."/>
            <person name="de Vries R.P."/>
            <person name="Dyer P.S."/>
            <person name="Fillinger S."/>
            <person name="Fournier E."/>
            <person name="Gout L."/>
            <person name="Hahn M."/>
            <person name="Kohn L."/>
            <person name="Lapalu N."/>
            <person name="Plummer K.M."/>
            <person name="Pradier J.M."/>
            <person name="Quevillon E."/>
            <person name="Sharon A."/>
            <person name="Simon A."/>
            <person name="ten Have A."/>
            <person name="Tudzynski B."/>
            <person name="Tudzynski P."/>
            <person name="Wincker P."/>
            <person name="Andrew M."/>
            <person name="Anthouard V."/>
            <person name="Beever R.E."/>
            <person name="Beffa R."/>
            <person name="Benoit I."/>
            <person name="Bouzid O."/>
            <person name="Brault B."/>
            <person name="Chen Z."/>
            <person name="Choquer M."/>
            <person name="Collemare J."/>
            <person name="Cotton P."/>
            <person name="Danchin E.G."/>
            <person name="Da Silva C."/>
            <person name="Gautier A."/>
            <person name="Giraud C."/>
            <person name="Giraud T."/>
            <person name="Gonzalez C."/>
            <person name="Grossetete S."/>
            <person name="Guldener U."/>
            <person name="Henrissat B."/>
            <person name="Howlett B.J."/>
            <person name="Kodira C."/>
            <person name="Kretschmer M."/>
            <person name="Lappartient A."/>
            <person name="Leroch M."/>
            <person name="Levis C."/>
            <person name="Mauceli E."/>
            <person name="Neuveglise C."/>
            <person name="Oeser B."/>
            <person name="Pearson M."/>
            <person name="Poulain J."/>
            <person name="Poussereau N."/>
            <person name="Quesneville H."/>
            <person name="Rascle C."/>
            <person name="Schumacher J."/>
            <person name="Segurens B."/>
            <person name="Sexton A."/>
            <person name="Silva E."/>
            <person name="Sirven C."/>
            <person name="Soanes D.M."/>
            <person name="Talbot N.J."/>
            <person name="Templeton M."/>
            <person name="Yandava C."/>
            <person name="Yarden O."/>
            <person name="Zeng Q."/>
            <person name="Rollins J.A."/>
            <person name="Lebrun M.H."/>
            <person name="Dickman M."/>
        </authorList>
    </citation>
    <scope>NUCLEOTIDE SEQUENCE [LARGE SCALE GENOMIC DNA]</scope>
    <source>
        <strain evidence="2">T4</strain>
    </source>
</reference>
<evidence type="ECO:0000313" key="1">
    <source>
        <dbReference type="EMBL" id="CCD44550.1"/>
    </source>
</evidence>
<dbReference type="HOGENOM" id="CLU_3207518_0_0_1"/>
<dbReference type="EMBL" id="FQ790271">
    <property type="protein sequence ID" value="CCD44550.1"/>
    <property type="molecule type" value="Genomic_DNA"/>
</dbReference>
<gene>
    <name evidence="1" type="ORF">BofuT4_uP054510.1</name>
</gene>
<protein>
    <submittedName>
        <fullName evidence="1">Uncharacterized protein</fullName>
    </submittedName>
</protein>
<proteinExistence type="predicted"/>
<sequence>MLPQEHAETARRELIISNVGTSAMTANQISAIARKINCLAGLASK</sequence>
<accession>G2XVN0</accession>
<dbReference type="AlphaFoldDB" id="G2XVN0"/>
<evidence type="ECO:0000313" key="2">
    <source>
        <dbReference type="Proteomes" id="UP000008177"/>
    </source>
</evidence>
<name>G2XVN0_BOTF4</name>
<organism evidence="1 2">
    <name type="scientific">Botryotinia fuckeliana (strain T4)</name>
    <name type="common">Noble rot fungus</name>
    <name type="synonym">Botrytis cinerea</name>
    <dbReference type="NCBI Taxonomy" id="999810"/>
    <lineage>
        <taxon>Eukaryota</taxon>
        <taxon>Fungi</taxon>
        <taxon>Dikarya</taxon>
        <taxon>Ascomycota</taxon>
        <taxon>Pezizomycotina</taxon>
        <taxon>Leotiomycetes</taxon>
        <taxon>Helotiales</taxon>
        <taxon>Sclerotiniaceae</taxon>
        <taxon>Botrytis</taxon>
    </lineage>
</organism>
<dbReference type="InParanoid" id="G2XVN0"/>